<feature type="compositionally biased region" description="Low complexity" evidence="1">
    <location>
        <begin position="130"/>
        <end position="141"/>
    </location>
</feature>
<comment type="caution">
    <text evidence="2">The sequence shown here is derived from an EMBL/GenBank/DDBJ whole genome shotgun (WGS) entry which is preliminary data.</text>
</comment>
<keyword evidence="3" id="KW-1185">Reference proteome</keyword>
<dbReference type="AlphaFoldDB" id="A0A7J6MBB3"/>
<organism evidence="2 3">
    <name type="scientific">Perkinsus chesapeaki</name>
    <name type="common">Clam parasite</name>
    <name type="synonym">Perkinsus andrewsi</name>
    <dbReference type="NCBI Taxonomy" id="330153"/>
    <lineage>
        <taxon>Eukaryota</taxon>
        <taxon>Sar</taxon>
        <taxon>Alveolata</taxon>
        <taxon>Perkinsozoa</taxon>
        <taxon>Perkinsea</taxon>
        <taxon>Perkinsida</taxon>
        <taxon>Perkinsidae</taxon>
        <taxon>Perkinsus</taxon>
    </lineage>
</organism>
<evidence type="ECO:0000313" key="3">
    <source>
        <dbReference type="Proteomes" id="UP000591131"/>
    </source>
</evidence>
<feature type="region of interest" description="Disordered" evidence="1">
    <location>
        <begin position="29"/>
        <end position="49"/>
    </location>
</feature>
<feature type="compositionally biased region" description="Polar residues" evidence="1">
    <location>
        <begin position="39"/>
        <end position="49"/>
    </location>
</feature>
<evidence type="ECO:0000256" key="1">
    <source>
        <dbReference type="SAM" id="MobiDB-lite"/>
    </source>
</evidence>
<reference evidence="2 3" key="1">
    <citation type="submission" date="2020-04" db="EMBL/GenBank/DDBJ databases">
        <title>Perkinsus chesapeaki whole genome sequence.</title>
        <authorList>
            <person name="Bogema D.R."/>
        </authorList>
    </citation>
    <scope>NUCLEOTIDE SEQUENCE [LARGE SCALE GENOMIC DNA]</scope>
    <source>
        <strain evidence="2">ATCC PRA-425</strain>
    </source>
</reference>
<feature type="compositionally biased region" description="Polar residues" evidence="1">
    <location>
        <begin position="91"/>
        <end position="114"/>
    </location>
</feature>
<evidence type="ECO:0000313" key="2">
    <source>
        <dbReference type="EMBL" id="KAF4668666.1"/>
    </source>
</evidence>
<name>A0A7J6MBB3_PERCH</name>
<proteinExistence type="predicted"/>
<accession>A0A7J6MBB3</accession>
<protein>
    <submittedName>
        <fullName evidence="2">Uncharacterized protein</fullName>
    </submittedName>
</protein>
<dbReference type="EMBL" id="JAAPAO010000186">
    <property type="protein sequence ID" value="KAF4668666.1"/>
    <property type="molecule type" value="Genomic_DNA"/>
</dbReference>
<feature type="compositionally biased region" description="Basic and acidic residues" evidence="1">
    <location>
        <begin position="144"/>
        <end position="153"/>
    </location>
</feature>
<dbReference type="Proteomes" id="UP000591131">
    <property type="component" value="Unassembled WGS sequence"/>
</dbReference>
<sequence length="180" mass="19052">MSGAPVKLTEIGGAAVTAMQPSCSVARKLRPNVEARPSNYDSDGYSNDGGSIATTVALSAREDNDIEVGDLPGSMPVGDLEIEDLPDLAADNNSQYSEDADSLTATEVDIQNSEELGDDDNGHSNMQSDISPPSESEISIENLPDFRPHRELSDNLETTEAFNCAVTVTSSSSELSIEDL</sequence>
<gene>
    <name evidence="2" type="ORF">FOL47_002926</name>
</gene>
<feature type="region of interest" description="Disordered" evidence="1">
    <location>
        <begin position="89"/>
        <end position="154"/>
    </location>
</feature>